<dbReference type="Gene3D" id="3.40.50.720">
    <property type="entry name" value="NAD(P)-binding Rossmann-like Domain"/>
    <property type="match status" value="3"/>
</dbReference>
<evidence type="ECO:0000313" key="4">
    <source>
        <dbReference type="EMBL" id="ACL52699.1"/>
    </source>
</evidence>
<dbReference type="ExpressionAtlas" id="B7ZXQ0">
    <property type="expression patterns" value="baseline and differential"/>
</dbReference>
<dbReference type="PANTHER" id="PTHR43490">
    <property type="entry name" value="(+)-NEOMENTHOL DEHYDROGENASE"/>
    <property type="match status" value="1"/>
</dbReference>
<keyword evidence="3" id="KW-0560">Oxidoreductase</keyword>
<accession>B7ZXQ0</accession>
<dbReference type="EMBL" id="BT054092">
    <property type="protein sequence ID" value="ACL52699.1"/>
    <property type="molecule type" value="mRNA"/>
</dbReference>
<dbReference type="SUPFAM" id="SSF51735">
    <property type="entry name" value="NAD(P)-binding Rossmann-fold domains"/>
    <property type="match status" value="1"/>
</dbReference>
<name>B7ZXQ0_MAIZE</name>
<dbReference type="KEGG" id="zma:100279347"/>
<keyword evidence="2" id="KW-0521">NADP</keyword>
<dbReference type="GeneID" id="100279347"/>
<comment type="similarity">
    <text evidence="1">Belongs to the short-chain dehydrogenases/reductases (SDR) family.</text>
</comment>
<reference evidence="4" key="1">
    <citation type="journal article" date="2009" name="PLoS Genet.">
        <title>Sequencing, mapping, and analysis of 27,455 maize full-length cDNAs.</title>
        <authorList>
            <person name="Soderlund C."/>
            <person name="Descour A."/>
            <person name="Kudrna D."/>
            <person name="Bomhoff M."/>
            <person name="Boyd L."/>
            <person name="Currie J."/>
            <person name="Angelova A."/>
            <person name="Collura K."/>
            <person name="Wissotski M."/>
            <person name="Ashley E."/>
            <person name="Morrow D."/>
            <person name="Fernandes J."/>
            <person name="Walbot V."/>
            <person name="Yu Y."/>
        </authorList>
    </citation>
    <scope>NUCLEOTIDE SEQUENCE</scope>
    <source>
        <strain evidence="4">B73</strain>
    </source>
</reference>
<dbReference type="RefSeq" id="NP_001145838.1">
    <property type="nucleotide sequence ID" value="NM_001152366.2"/>
</dbReference>
<evidence type="ECO:0000256" key="3">
    <source>
        <dbReference type="ARBA" id="ARBA00023002"/>
    </source>
</evidence>
<evidence type="ECO:0000256" key="1">
    <source>
        <dbReference type="ARBA" id="ARBA00006484"/>
    </source>
</evidence>
<dbReference type="AlphaFoldDB" id="B7ZXQ0"/>
<dbReference type="SUPFAM" id="SSF52283">
    <property type="entry name" value="Formate/glycerate dehydrogenase catalytic domain-like"/>
    <property type="match status" value="1"/>
</dbReference>
<protein>
    <submittedName>
        <fullName evidence="4">Uncharacterized protein</fullName>
    </submittedName>
</protein>
<dbReference type="PANTHER" id="PTHR43490:SF133">
    <property type="entry name" value="(+)-NEOMENTHOL DEHYDROGENASE"/>
    <property type="match status" value="1"/>
</dbReference>
<sequence length="848" mass="95411">MSHLLEREADTAFLPHLDQRDGVEAWLILRRCTPASFNVASTDPNNEVSSAVTADALAKAAPALFASRAPRPSLKYLELLLQAEIDFDHIDLPTAAAAEHIVAQVTGNNAVSVVEDQLRCTLFLTRNFLSSHHQAVSKEWDMVAVVHPVCNVGEKKVDAICTGQIEHLLLHHLKRSPTSIGAKAVFDEMQQSTNSATTTPASSALTTTTTTTMAAPATWLDAQPAVSTCSSASSAQEDTPIPLLFLRGGLSMMDNVLPANSTFLSTNISLSNMECLREFMLHLKLGTARFTICDESVVNLWSSPVERVVQQQTWLQLELTNSGLDLWPISWQSQQVYFGTHHGFAAWPRSHGTILVFDFSNTLSWNNSMSIVASCSTNTLLAKDDGDSMNRCFSWCWKPPWLHPGQSKFRDFLWWSFWYFQFVRSKYYGCRASQLLTPWTPPMTLCLVGDDLVVMLVIPSMLLLSRCYFSGVECVLAAADPLFSTFHAERELFWKPPWQHLVPNTRSEIQLLMEFVYLNTGVCRSLHMITKFSKQYFVGLFLLITREKFMSGRIMLALLPLLKLFTSGGARIVNASSLASELKRMPNEKLRNDLSNIDIWDEDRIQAVLNTFLEDLRSGRLEEAGWPVMLPAYSLSKMVINLYTRIIARRYPEMRINCVRPGFVTTDISWNLGVLTPKQGARGPVMLALLPDDGPTGWYRDEMGDKMGSLLFFKMVKYSSLVEGFCGVQFSFPNILLCKSWSQELATNTESHLLPEMLEAANGYICHELHLMLTSIGVTHMIDCGKYLIGVIDLLTPWDPSIVVFNLKFLMLWLEGKPNLKKGEMSVLMRWKTVWWLMAGRVRLVCII</sequence>
<proteinExistence type="evidence at transcript level"/>
<dbReference type="OrthoDB" id="1933717at2759"/>
<evidence type="ECO:0000256" key="2">
    <source>
        <dbReference type="ARBA" id="ARBA00022857"/>
    </source>
</evidence>
<dbReference type="GO" id="GO:0016491">
    <property type="term" value="F:oxidoreductase activity"/>
    <property type="evidence" value="ECO:0007669"/>
    <property type="project" value="UniProtKB-KW"/>
</dbReference>
<dbReference type="InterPro" id="IPR002347">
    <property type="entry name" value="SDR_fam"/>
</dbReference>
<organism evidence="4">
    <name type="scientific">Zea mays</name>
    <name type="common">Maize</name>
    <dbReference type="NCBI Taxonomy" id="4577"/>
    <lineage>
        <taxon>Eukaryota</taxon>
        <taxon>Viridiplantae</taxon>
        <taxon>Streptophyta</taxon>
        <taxon>Embryophyta</taxon>
        <taxon>Tracheophyta</taxon>
        <taxon>Spermatophyta</taxon>
        <taxon>Magnoliopsida</taxon>
        <taxon>Liliopsida</taxon>
        <taxon>Poales</taxon>
        <taxon>Poaceae</taxon>
        <taxon>PACMAD clade</taxon>
        <taxon>Panicoideae</taxon>
        <taxon>Andropogonodae</taxon>
        <taxon>Andropogoneae</taxon>
        <taxon>Tripsacinae</taxon>
        <taxon>Zea</taxon>
    </lineage>
</organism>
<dbReference type="PRINTS" id="PR00081">
    <property type="entry name" value="GDHRDH"/>
</dbReference>
<dbReference type="InterPro" id="IPR036291">
    <property type="entry name" value="NAD(P)-bd_dom_sf"/>
</dbReference>